<evidence type="ECO:0000256" key="1">
    <source>
        <dbReference type="ARBA" id="ARBA00022741"/>
    </source>
</evidence>
<dbReference type="InterPro" id="IPR002078">
    <property type="entry name" value="Sigma_54_int"/>
</dbReference>
<dbReference type="Gene3D" id="1.10.10.60">
    <property type="entry name" value="Homeodomain-like"/>
    <property type="match status" value="1"/>
</dbReference>
<name>A0A0S8GGB3_UNCT6</name>
<dbReference type="Gene3D" id="3.40.50.300">
    <property type="entry name" value="P-loop containing nucleotide triphosphate hydrolases"/>
    <property type="match status" value="1"/>
</dbReference>
<evidence type="ECO:0000313" key="9">
    <source>
        <dbReference type="Proteomes" id="UP000051717"/>
    </source>
</evidence>
<dbReference type="AlphaFoldDB" id="A0A0S8GGB3"/>
<dbReference type="Gene3D" id="3.30.450.40">
    <property type="match status" value="1"/>
</dbReference>
<evidence type="ECO:0000256" key="3">
    <source>
        <dbReference type="ARBA" id="ARBA00023015"/>
    </source>
</evidence>
<protein>
    <recommendedName>
        <fullName evidence="7">Sigma-54 factor interaction domain-containing protein</fullName>
    </recommendedName>
</protein>
<dbReference type="SMART" id="SM00382">
    <property type="entry name" value="AAA"/>
    <property type="match status" value="1"/>
</dbReference>
<comment type="caution">
    <text evidence="8">The sequence shown here is derived from an EMBL/GenBank/DDBJ whole genome shotgun (WGS) entry which is preliminary data.</text>
</comment>
<dbReference type="CDD" id="cd00009">
    <property type="entry name" value="AAA"/>
    <property type="match status" value="1"/>
</dbReference>
<keyword evidence="1" id="KW-0547">Nucleotide-binding</keyword>
<dbReference type="InterPro" id="IPR058031">
    <property type="entry name" value="AAA_lid_NorR"/>
</dbReference>
<evidence type="ECO:0000259" key="7">
    <source>
        <dbReference type="PROSITE" id="PS50045"/>
    </source>
</evidence>
<dbReference type="Pfam" id="PF13185">
    <property type="entry name" value="GAF_2"/>
    <property type="match status" value="1"/>
</dbReference>
<dbReference type="SUPFAM" id="SSF52540">
    <property type="entry name" value="P-loop containing nucleoside triphosphate hydrolases"/>
    <property type="match status" value="1"/>
</dbReference>
<keyword evidence="5" id="KW-0804">Transcription</keyword>
<dbReference type="Pfam" id="PF00158">
    <property type="entry name" value="Sigma54_activat"/>
    <property type="match status" value="1"/>
</dbReference>
<dbReference type="FunFam" id="3.40.50.300:FF:000006">
    <property type="entry name" value="DNA-binding transcriptional regulator NtrC"/>
    <property type="match status" value="1"/>
</dbReference>
<keyword evidence="2" id="KW-0067">ATP-binding</keyword>
<dbReference type="InterPro" id="IPR002197">
    <property type="entry name" value="HTH_Fis"/>
</dbReference>
<dbReference type="Gene3D" id="1.10.8.60">
    <property type="match status" value="1"/>
</dbReference>
<organism evidence="8 9">
    <name type="scientific">candidate division TA06 bacterium SM23_40</name>
    <dbReference type="NCBI Taxonomy" id="1703774"/>
    <lineage>
        <taxon>Bacteria</taxon>
        <taxon>Bacteria division TA06</taxon>
    </lineage>
</organism>
<dbReference type="Pfam" id="PF25601">
    <property type="entry name" value="AAA_lid_14"/>
    <property type="match status" value="1"/>
</dbReference>
<feature type="region of interest" description="Disordered" evidence="6">
    <location>
        <begin position="432"/>
        <end position="451"/>
    </location>
</feature>
<dbReference type="PROSITE" id="PS50045">
    <property type="entry name" value="SIGMA54_INTERACT_4"/>
    <property type="match status" value="1"/>
</dbReference>
<dbReference type="GO" id="GO:0043565">
    <property type="term" value="F:sequence-specific DNA binding"/>
    <property type="evidence" value="ECO:0007669"/>
    <property type="project" value="InterPro"/>
</dbReference>
<evidence type="ECO:0000256" key="6">
    <source>
        <dbReference type="SAM" id="MobiDB-lite"/>
    </source>
</evidence>
<proteinExistence type="predicted"/>
<dbReference type="InterPro" id="IPR003593">
    <property type="entry name" value="AAA+_ATPase"/>
</dbReference>
<dbReference type="GO" id="GO:0005524">
    <property type="term" value="F:ATP binding"/>
    <property type="evidence" value="ECO:0007669"/>
    <property type="project" value="UniProtKB-KW"/>
</dbReference>
<keyword evidence="4" id="KW-0238">DNA-binding</keyword>
<dbReference type="PRINTS" id="PR01590">
    <property type="entry name" value="HTHFIS"/>
</dbReference>
<evidence type="ECO:0000256" key="5">
    <source>
        <dbReference type="ARBA" id="ARBA00023163"/>
    </source>
</evidence>
<dbReference type="PROSITE" id="PS00688">
    <property type="entry name" value="SIGMA54_INTERACT_3"/>
    <property type="match status" value="1"/>
</dbReference>
<dbReference type="InterPro" id="IPR025944">
    <property type="entry name" value="Sigma_54_int_dom_CS"/>
</dbReference>
<dbReference type="InterPro" id="IPR025662">
    <property type="entry name" value="Sigma_54_int_dom_ATP-bd_1"/>
</dbReference>
<keyword evidence="3" id="KW-0805">Transcription regulation</keyword>
<sequence length="510" mass="56298">MRQRLETLHRVGKLVHSETDLDRLIDLAIDAVLEVTGAERGFLVLVENDRLVTKAVRNIQTEARGGEDTALSQTVVQSVVDGRAPLLIRDAAEDERFRKIGSVIDLRLRSVLCVPLLLDDEVTGAIYIDNRTAGGIFSADDLDLMKRFAEFIAIAIRNASMVQGLERSQEALLRELRATHRFEDVIGTSRGIIEVLDLVSKVADSDVSILLLGESGTGKELIARAVHANSGRSSLPFVCINCAAIPEHLLEAELFGHERGAFTGAVRSRRGKFETADRGTIFLDEIADMSPSLQAKLLRVLQDGRFEPLGSNEVREVDVRVIAATNRDLERLVAEGTFREDLYYRLNVVEVRLPPLRERKEDVPLLVDHLLHQLRAKTGKSIESVDDAALRALVAYDYPGNVRELENIVKRAAVLAKGPTIIVADLPEKMRSSAGAGPGAPPANRSELRRAREEARKVAVAEVERSFAMEAMRRNKGNVARAAAAVGMDRRQFYRLLNKHGISKSMFGEG</sequence>
<evidence type="ECO:0000256" key="4">
    <source>
        <dbReference type="ARBA" id="ARBA00023125"/>
    </source>
</evidence>
<reference evidence="8 9" key="1">
    <citation type="journal article" date="2015" name="Microbiome">
        <title>Genomic resolution of linkages in carbon, nitrogen, and sulfur cycling among widespread estuary sediment bacteria.</title>
        <authorList>
            <person name="Baker B.J."/>
            <person name="Lazar C.S."/>
            <person name="Teske A.P."/>
            <person name="Dick G.J."/>
        </authorList>
    </citation>
    <scope>NUCLEOTIDE SEQUENCE [LARGE SCALE GENOMIC DNA]</scope>
    <source>
        <strain evidence="8">SM23_40</strain>
    </source>
</reference>
<dbReference type="GO" id="GO:0006355">
    <property type="term" value="P:regulation of DNA-templated transcription"/>
    <property type="evidence" value="ECO:0007669"/>
    <property type="project" value="InterPro"/>
</dbReference>
<dbReference type="InterPro" id="IPR003018">
    <property type="entry name" value="GAF"/>
</dbReference>
<dbReference type="PANTHER" id="PTHR32071">
    <property type="entry name" value="TRANSCRIPTIONAL REGULATORY PROTEIN"/>
    <property type="match status" value="1"/>
</dbReference>
<dbReference type="PROSITE" id="PS00675">
    <property type="entry name" value="SIGMA54_INTERACT_1"/>
    <property type="match status" value="1"/>
</dbReference>
<dbReference type="InterPro" id="IPR029016">
    <property type="entry name" value="GAF-like_dom_sf"/>
</dbReference>
<evidence type="ECO:0000256" key="2">
    <source>
        <dbReference type="ARBA" id="ARBA00022840"/>
    </source>
</evidence>
<dbReference type="SUPFAM" id="SSF55781">
    <property type="entry name" value="GAF domain-like"/>
    <property type="match status" value="1"/>
</dbReference>
<dbReference type="EMBL" id="LJUI01000004">
    <property type="protein sequence ID" value="KPK71364.1"/>
    <property type="molecule type" value="Genomic_DNA"/>
</dbReference>
<dbReference type="Proteomes" id="UP000051717">
    <property type="component" value="Unassembled WGS sequence"/>
</dbReference>
<dbReference type="InterPro" id="IPR027417">
    <property type="entry name" value="P-loop_NTPase"/>
</dbReference>
<dbReference type="InterPro" id="IPR009057">
    <property type="entry name" value="Homeodomain-like_sf"/>
</dbReference>
<accession>A0A0S8GGB3</accession>
<dbReference type="SMART" id="SM00065">
    <property type="entry name" value="GAF"/>
    <property type="match status" value="1"/>
</dbReference>
<feature type="domain" description="Sigma-54 factor interaction" evidence="7">
    <location>
        <begin position="185"/>
        <end position="414"/>
    </location>
</feature>
<dbReference type="Pfam" id="PF02954">
    <property type="entry name" value="HTH_8"/>
    <property type="match status" value="1"/>
</dbReference>
<evidence type="ECO:0000313" key="8">
    <source>
        <dbReference type="EMBL" id="KPK71364.1"/>
    </source>
</evidence>
<dbReference type="SUPFAM" id="SSF46689">
    <property type="entry name" value="Homeodomain-like"/>
    <property type="match status" value="1"/>
</dbReference>
<gene>
    <name evidence="8" type="ORF">AMJ82_00960</name>
</gene>